<dbReference type="AlphaFoldDB" id="A0A0H4SZK8"/>
<dbReference type="InterPro" id="IPR041988">
    <property type="entry name" value="Ribosomal_uL24_KOW"/>
</dbReference>
<dbReference type="HAMAP" id="MF_01326_B">
    <property type="entry name" value="Ribosomal_uL24_B"/>
    <property type="match status" value="1"/>
</dbReference>
<keyword evidence="4 8" id="KW-0689">Ribosomal protein</keyword>
<evidence type="ECO:0000256" key="3">
    <source>
        <dbReference type="ARBA" id="ARBA00022884"/>
    </source>
</evidence>
<dbReference type="InterPro" id="IPR057264">
    <property type="entry name" value="Ribosomal_uL24_C"/>
</dbReference>
<dbReference type="GO" id="GO:1990904">
    <property type="term" value="C:ribonucleoprotein complex"/>
    <property type="evidence" value="ECO:0007669"/>
    <property type="project" value="UniProtKB-KW"/>
</dbReference>
<dbReference type="SUPFAM" id="SSF50104">
    <property type="entry name" value="Translation proteins SH3-like domain"/>
    <property type="match status" value="1"/>
</dbReference>
<reference evidence="11" key="1">
    <citation type="journal article" date="2015" name="ISME J.">
        <title>Aquifer environment selects for microbial species cohorts in sediment and groundwater.</title>
        <authorList>
            <person name="Hug L.A."/>
            <person name="Thomas B.C."/>
            <person name="Brown C.T."/>
            <person name="Frischkorn K.R."/>
            <person name="Williams K.H."/>
            <person name="Tringe S.G."/>
            <person name="Banfield J.F."/>
        </authorList>
    </citation>
    <scope>NUCLEOTIDE SEQUENCE</scope>
</reference>
<accession>A0A0H4SZK8</accession>
<proteinExistence type="inferred from homology"/>
<organism evidence="11">
    <name type="scientific">uncultured delta proteobacterium Rifle_16ft_4_minimus_10129</name>
    <dbReference type="NCBI Taxonomy" id="1665172"/>
    <lineage>
        <taxon>Bacteria</taxon>
        <taxon>Deltaproteobacteria</taxon>
        <taxon>environmental samples</taxon>
    </lineage>
</organism>
<comment type="function">
    <text evidence="7 8">One of the proteins that surrounds the polypeptide exit tunnel on the outside of the subunit.</text>
</comment>
<comment type="similarity">
    <text evidence="1 8 9">Belongs to the universal ribosomal protein uL24 family.</text>
</comment>
<evidence type="ECO:0000256" key="4">
    <source>
        <dbReference type="ARBA" id="ARBA00022980"/>
    </source>
</evidence>
<dbReference type="GO" id="GO:0003735">
    <property type="term" value="F:structural constituent of ribosome"/>
    <property type="evidence" value="ECO:0007669"/>
    <property type="project" value="InterPro"/>
</dbReference>
<evidence type="ECO:0000256" key="9">
    <source>
        <dbReference type="RuleBase" id="RU003477"/>
    </source>
</evidence>
<name>A0A0H4SZK8_9DELT</name>
<dbReference type="Pfam" id="PF00467">
    <property type="entry name" value="KOW"/>
    <property type="match status" value="1"/>
</dbReference>
<sequence length="108" mass="11831">MAISYSIRKDDQVMVVSGKEKGKTGKVLMVMPGEAAVIVEKLNIVKRHQKPSKKHAHGGIIEKESPISVSNVNIICSKCKGPVRTGRKFLEGGKKVRCCKKCGEVLDR</sequence>
<evidence type="ECO:0000256" key="8">
    <source>
        <dbReference type="HAMAP-Rule" id="MF_01326"/>
    </source>
</evidence>
<feature type="domain" description="KOW" evidence="10">
    <location>
        <begin position="6"/>
        <end position="33"/>
    </location>
</feature>
<comment type="function">
    <text evidence="8">One of two assembly initiator proteins, it binds directly to the 5'-end of the 23S rRNA, where it nucleates assembly of the 50S subunit.</text>
</comment>
<keyword evidence="3 8" id="KW-0694">RNA-binding</keyword>
<evidence type="ECO:0000259" key="10">
    <source>
        <dbReference type="SMART" id="SM00739"/>
    </source>
</evidence>
<dbReference type="FunFam" id="2.30.30.30:FF:000004">
    <property type="entry name" value="50S ribosomal protein L24"/>
    <property type="match status" value="1"/>
</dbReference>
<dbReference type="InterPro" id="IPR005825">
    <property type="entry name" value="Ribosomal_uL24_CS"/>
</dbReference>
<dbReference type="InterPro" id="IPR005824">
    <property type="entry name" value="KOW"/>
</dbReference>
<dbReference type="EMBL" id="KT006934">
    <property type="protein sequence ID" value="AKQ00711.1"/>
    <property type="molecule type" value="Genomic_DNA"/>
</dbReference>
<dbReference type="Gene3D" id="2.30.30.30">
    <property type="match status" value="1"/>
</dbReference>
<dbReference type="InterPro" id="IPR003256">
    <property type="entry name" value="Ribosomal_uL24"/>
</dbReference>
<dbReference type="GO" id="GO:0019843">
    <property type="term" value="F:rRNA binding"/>
    <property type="evidence" value="ECO:0007669"/>
    <property type="project" value="UniProtKB-UniRule"/>
</dbReference>
<dbReference type="NCBIfam" id="TIGR01079">
    <property type="entry name" value="rplX_bact"/>
    <property type="match status" value="1"/>
</dbReference>
<dbReference type="InterPro" id="IPR008991">
    <property type="entry name" value="Translation_prot_SH3-like_sf"/>
</dbReference>
<evidence type="ECO:0000256" key="5">
    <source>
        <dbReference type="ARBA" id="ARBA00023274"/>
    </source>
</evidence>
<dbReference type="CDD" id="cd06089">
    <property type="entry name" value="KOW_RPL26"/>
    <property type="match status" value="1"/>
</dbReference>
<evidence type="ECO:0000256" key="7">
    <source>
        <dbReference type="ARBA" id="ARBA00058688"/>
    </source>
</evidence>
<gene>
    <name evidence="8 11" type="primary">rplX</name>
</gene>
<keyword evidence="5 8" id="KW-0687">Ribonucleoprotein</keyword>
<dbReference type="InterPro" id="IPR014722">
    <property type="entry name" value="Rib_uL2_dom2"/>
</dbReference>
<protein>
    <recommendedName>
        <fullName evidence="6 8">Large ribosomal subunit protein uL24</fullName>
    </recommendedName>
</protein>
<evidence type="ECO:0000313" key="11">
    <source>
        <dbReference type="EMBL" id="AKQ00711.1"/>
    </source>
</evidence>
<evidence type="ECO:0000256" key="2">
    <source>
        <dbReference type="ARBA" id="ARBA00022730"/>
    </source>
</evidence>
<comment type="subunit">
    <text evidence="8">Part of the 50S ribosomal subunit.</text>
</comment>
<dbReference type="GO" id="GO:0006412">
    <property type="term" value="P:translation"/>
    <property type="evidence" value="ECO:0007669"/>
    <property type="project" value="UniProtKB-UniRule"/>
</dbReference>
<dbReference type="PANTHER" id="PTHR12903">
    <property type="entry name" value="MITOCHONDRIAL RIBOSOMAL PROTEIN L24"/>
    <property type="match status" value="1"/>
</dbReference>
<dbReference type="PROSITE" id="PS01108">
    <property type="entry name" value="RIBOSOMAL_L24"/>
    <property type="match status" value="1"/>
</dbReference>
<dbReference type="SMART" id="SM00739">
    <property type="entry name" value="KOW"/>
    <property type="match status" value="1"/>
</dbReference>
<dbReference type="GO" id="GO:0005840">
    <property type="term" value="C:ribosome"/>
    <property type="evidence" value="ECO:0007669"/>
    <property type="project" value="UniProtKB-KW"/>
</dbReference>
<evidence type="ECO:0000256" key="6">
    <source>
        <dbReference type="ARBA" id="ARBA00035206"/>
    </source>
</evidence>
<keyword evidence="2 8" id="KW-0699">rRNA-binding</keyword>
<dbReference type="Pfam" id="PF17136">
    <property type="entry name" value="ribosomal_L24"/>
    <property type="match status" value="1"/>
</dbReference>
<evidence type="ECO:0000256" key="1">
    <source>
        <dbReference type="ARBA" id="ARBA00010618"/>
    </source>
</evidence>